<gene>
    <name evidence="2" type="ORF">SAMN04488079_1077</name>
</gene>
<dbReference type="InterPro" id="IPR011051">
    <property type="entry name" value="RmlC_Cupin_sf"/>
</dbReference>
<dbReference type="EMBL" id="FOSH01000007">
    <property type="protein sequence ID" value="SFK23677.1"/>
    <property type="molecule type" value="Genomic_DNA"/>
</dbReference>
<organism evidence="2 3">
    <name type="scientific">Methylophaga sulfidovorans</name>
    <dbReference type="NCBI Taxonomy" id="45496"/>
    <lineage>
        <taxon>Bacteria</taxon>
        <taxon>Pseudomonadati</taxon>
        <taxon>Pseudomonadota</taxon>
        <taxon>Gammaproteobacteria</taxon>
        <taxon>Thiotrichales</taxon>
        <taxon>Piscirickettsiaceae</taxon>
        <taxon>Methylophaga</taxon>
    </lineage>
</organism>
<dbReference type="CDD" id="cd02227">
    <property type="entry name" value="cupin_TM1112-like"/>
    <property type="match status" value="1"/>
</dbReference>
<dbReference type="AlphaFoldDB" id="A0A1I3XVJ7"/>
<dbReference type="STRING" id="45496.SAMN04488079_1077"/>
<dbReference type="Proteomes" id="UP000198924">
    <property type="component" value="Unassembled WGS sequence"/>
</dbReference>
<reference evidence="3" key="1">
    <citation type="submission" date="2016-10" db="EMBL/GenBank/DDBJ databases">
        <authorList>
            <person name="Varghese N."/>
            <person name="Submissions S."/>
        </authorList>
    </citation>
    <scope>NUCLEOTIDE SEQUENCE [LARGE SCALE GENOMIC DNA]</scope>
    <source>
        <strain evidence="3">DSM 11578</strain>
    </source>
</reference>
<feature type="domain" description="(S)-ureidoglycine aminohydrolase cupin" evidence="1">
    <location>
        <begin position="39"/>
        <end position="111"/>
    </location>
</feature>
<dbReference type="RefSeq" id="WP_091712869.1">
    <property type="nucleotide sequence ID" value="NZ_FOSH01000007.1"/>
</dbReference>
<dbReference type="InterPro" id="IPR008579">
    <property type="entry name" value="UGlyAH_Cupin_dom"/>
</dbReference>
<dbReference type="SUPFAM" id="SSF51182">
    <property type="entry name" value="RmlC-like cupins"/>
    <property type="match status" value="1"/>
</dbReference>
<evidence type="ECO:0000313" key="2">
    <source>
        <dbReference type="EMBL" id="SFK23677.1"/>
    </source>
</evidence>
<name>A0A1I3XVJ7_9GAMM</name>
<evidence type="ECO:0000259" key="1">
    <source>
        <dbReference type="Pfam" id="PF05899"/>
    </source>
</evidence>
<dbReference type="Gene3D" id="2.60.120.10">
    <property type="entry name" value="Jelly Rolls"/>
    <property type="match status" value="1"/>
</dbReference>
<dbReference type="PANTHER" id="PTHR40943:SF1">
    <property type="entry name" value="CYTOPLASMIC PROTEIN"/>
    <property type="match status" value="1"/>
</dbReference>
<dbReference type="Pfam" id="PF05899">
    <property type="entry name" value="Cupin_3"/>
    <property type="match status" value="1"/>
</dbReference>
<keyword evidence="3" id="KW-1185">Reference proteome</keyword>
<dbReference type="OrthoDB" id="9799053at2"/>
<protein>
    <recommendedName>
        <fullName evidence="1">(S)-ureidoglycine aminohydrolase cupin domain-containing protein</fullName>
    </recommendedName>
</protein>
<sequence>MTSVTKIIDKTVEPIESDLDGWVKQTGNPTMKTWIEYKSEDGSILSGRWEATEGTYHATYGGWEFVHIMAGKAIVTAEGGEPLTLSAGESMVFEKTFVGTWEIIEPVTKHFVLKL</sequence>
<accession>A0A1I3XVJ7</accession>
<proteinExistence type="predicted"/>
<evidence type="ECO:0000313" key="3">
    <source>
        <dbReference type="Proteomes" id="UP000198924"/>
    </source>
</evidence>
<dbReference type="PANTHER" id="PTHR40943">
    <property type="entry name" value="CYTOPLASMIC PROTEIN-RELATED"/>
    <property type="match status" value="1"/>
</dbReference>
<dbReference type="InterPro" id="IPR014710">
    <property type="entry name" value="RmlC-like_jellyroll"/>
</dbReference>